<evidence type="ECO:0000259" key="1">
    <source>
        <dbReference type="SMART" id="SM00460"/>
    </source>
</evidence>
<name>I9T0S5_9BACE</name>
<dbReference type="HOGENOM" id="CLU_594047_0_0_10"/>
<dbReference type="PANTHER" id="PTHR46333:SF2">
    <property type="entry name" value="CYTOKINESIS PROTEIN 3"/>
    <property type="match status" value="1"/>
</dbReference>
<dbReference type="PANTHER" id="PTHR46333">
    <property type="entry name" value="CYTOKINESIS PROTEIN 3"/>
    <property type="match status" value="1"/>
</dbReference>
<accession>I9T0S5</accession>
<dbReference type="InterPro" id="IPR052557">
    <property type="entry name" value="CAP/Cytokinesis_protein"/>
</dbReference>
<evidence type="ECO:0000313" key="3">
    <source>
        <dbReference type="Proteomes" id="UP000005150"/>
    </source>
</evidence>
<gene>
    <name evidence="2" type="ORF">HMPREF1071_02798</name>
</gene>
<dbReference type="SMART" id="SM00460">
    <property type="entry name" value="TGc"/>
    <property type="match status" value="1"/>
</dbReference>
<dbReference type="Pfam" id="PF01841">
    <property type="entry name" value="Transglut_core"/>
    <property type="match status" value="1"/>
</dbReference>
<dbReference type="EMBL" id="AGXV01000032">
    <property type="protein sequence ID" value="EIY62178.1"/>
    <property type="molecule type" value="Genomic_DNA"/>
</dbReference>
<dbReference type="Proteomes" id="UP000005150">
    <property type="component" value="Unassembled WGS sequence"/>
</dbReference>
<comment type="caution">
    <text evidence="2">The sequence shown here is derived from an EMBL/GenBank/DDBJ whole genome shotgun (WGS) entry which is preliminary data.</text>
</comment>
<organism evidence="2 3">
    <name type="scientific">Bacteroides salyersiae CL02T12C01</name>
    <dbReference type="NCBI Taxonomy" id="997887"/>
    <lineage>
        <taxon>Bacteria</taxon>
        <taxon>Pseudomonadati</taxon>
        <taxon>Bacteroidota</taxon>
        <taxon>Bacteroidia</taxon>
        <taxon>Bacteroidales</taxon>
        <taxon>Bacteroidaceae</taxon>
        <taxon>Bacteroides</taxon>
    </lineage>
</organism>
<protein>
    <recommendedName>
        <fullName evidence="1">Transglutaminase-like domain-containing protein</fullName>
    </recommendedName>
</protein>
<dbReference type="GO" id="GO:0005737">
    <property type="term" value="C:cytoplasm"/>
    <property type="evidence" value="ECO:0007669"/>
    <property type="project" value="TreeGrafter"/>
</dbReference>
<evidence type="ECO:0000313" key="2">
    <source>
        <dbReference type="EMBL" id="EIY62178.1"/>
    </source>
</evidence>
<reference evidence="2 3" key="1">
    <citation type="submission" date="2012-02" db="EMBL/GenBank/DDBJ databases">
        <title>The Genome Sequence of Bacteroides salyersiae CL02T12C01.</title>
        <authorList>
            <consortium name="The Broad Institute Genome Sequencing Platform"/>
            <person name="Earl A."/>
            <person name="Ward D."/>
            <person name="Feldgarden M."/>
            <person name="Gevers D."/>
            <person name="Zitomersky N.L."/>
            <person name="Coyne M.J."/>
            <person name="Comstock L.E."/>
            <person name="Young S.K."/>
            <person name="Zeng Q."/>
            <person name="Gargeya S."/>
            <person name="Fitzgerald M."/>
            <person name="Haas B."/>
            <person name="Abouelleil A."/>
            <person name="Alvarado L."/>
            <person name="Arachchi H.M."/>
            <person name="Berlin A."/>
            <person name="Chapman S.B."/>
            <person name="Gearin G."/>
            <person name="Goldberg J."/>
            <person name="Griggs A."/>
            <person name="Gujja S."/>
            <person name="Hansen M."/>
            <person name="Heiman D."/>
            <person name="Howarth C."/>
            <person name="Larimer J."/>
            <person name="Lui A."/>
            <person name="MacDonald P.J.P."/>
            <person name="McCowen C."/>
            <person name="Montmayeur A."/>
            <person name="Murphy C."/>
            <person name="Neiman D."/>
            <person name="Pearson M."/>
            <person name="Priest M."/>
            <person name="Roberts A."/>
            <person name="Saif S."/>
            <person name="Shea T."/>
            <person name="Sisk P."/>
            <person name="Stolte C."/>
            <person name="Sykes S."/>
            <person name="Wortman J."/>
            <person name="Nusbaum C."/>
            <person name="Birren B."/>
        </authorList>
    </citation>
    <scope>NUCLEOTIDE SEQUENCE [LARGE SCALE GENOMIC DNA]</scope>
    <source>
        <strain evidence="2 3">CL02T12C01</strain>
    </source>
</reference>
<feature type="domain" description="Transglutaminase-like" evidence="1">
    <location>
        <begin position="354"/>
        <end position="422"/>
    </location>
</feature>
<dbReference type="InterPro" id="IPR002931">
    <property type="entry name" value="Transglutaminase-like"/>
</dbReference>
<keyword evidence="3" id="KW-1185">Reference proteome</keyword>
<dbReference type="RefSeq" id="WP_007480719.1">
    <property type="nucleotide sequence ID" value="NZ_JH724308.1"/>
</dbReference>
<sequence length="460" mass="52400">MEDSKCKMMRTTPDYITSLRQEEIFVFGSNLQGKHCSGAAKIALEKFGAKIGVGFGKQGQSYAIPTMQGSLKSIEVFVHAFLLFVKNNQNKRFFVTPIGCGIAGYTAKEIAPFFIDATEFANVFLPQSFWEVIEKQNRLNKYRDNVPQQIKTLSTNIQTSVVKTSNYSSLSIDIRIHEGLLIVTSGFANAHTSLCIIFKNASGDIIDQKYINGECQYIIPMPCMSKNHYTYIDLYFQKETLSGYYRQLSLPIDYTQNTFIIRNADFYNHNITFYNSIPVDSTFLKKQTMLTAVVPGALIEFRDLANSITRYDNSEYNKILSVHDWIAKNIFYDYDSLNDGSYKNTPLEKTAITALRNRRCVCQGYTDLSVALLRSIGIPAMGICCWAVGECNDDEALNQNRSNHIFTAAFCGGNWMLCDITWDSMNRYENDSYDEDKKLSHTYFDATVQFLSYTHRFVGY</sequence>
<dbReference type="PATRIC" id="fig|997887.3.peg.2903"/>
<dbReference type="SUPFAM" id="SSF54001">
    <property type="entry name" value="Cysteine proteinases"/>
    <property type="match status" value="1"/>
</dbReference>
<proteinExistence type="predicted"/>
<dbReference type="Gene3D" id="3.10.620.30">
    <property type="match status" value="1"/>
</dbReference>
<dbReference type="InterPro" id="IPR038765">
    <property type="entry name" value="Papain-like_cys_pep_sf"/>
</dbReference>
<dbReference type="AlphaFoldDB" id="I9T0S5"/>